<keyword evidence="4 6" id="KW-1133">Transmembrane helix</keyword>
<accession>A0AAP0PP29</accession>
<proteinExistence type="inferred from homology"/>
<dbReference type="InterPro" id="IPR000620">
    <property type="entry name" value="EamA_dom"/>
</dbReference>
<dbReference type="InterPro" id="IPR037185">
    <property type="entry name" value="EmrE-like"/>
</dbReference>
<comment type="similarity">
    <text evidence="2">Belongs to the drug/metabolite transporter (DMT) superfamily. Plant drug/metabolite exporter (P-DME) (TC 2.A.7.4) family.</text>
</comment>
<dbReference type="EMBL" id="JBBNAF010000004">
    <property type="protein sequence ID" value="KAK9151568.1"/>
    <property type="molecule type" value="Genomic_DNA"/>
</dbReference>
<dbReference type="SUPFAM" id="SSF103481">
    <property type="entry name" value="Multidrug resistance efflux transporter EmrE"/>
    <property type="match status" value="1"/>
</dbReference>
<dbReference type="AlphaFoldDB" id="A0AAP0PP29"/>
<dbReference type="Proteomes" id="UP001420932">
    <property type="component" value="Unassembled WGS sequence"/>
</dbReference>
<keyword evidence="3 6" id="KW-0812">Transmembrane</keyword>
<feature type="transmembrane region" description="Helical" evidence="6">
    <location>
        <begin position="115"/>
        <end position="136"/>
    </location>
</feature>
<feature type="domain" description="EamA" evidence="7">
    <location>
        <begin position="92"/>
        <end position="224"/>
    </location>
</feature>
<feature type="transmembrane region" description="Helical" evidence="6">
    <location>
        <begin position="156"/>
        <end position="174"/>
    </location>
</feature>
<dbReference type="PANTHER" id="PTHR22911">
    <property type="entry name" value="ACYL-MALONYL CONDENSING ENZYME-RELATED"/>
    <property type="match status" value="1"/>
</dbReference>
<dbReference type="PANTHER" id="PTHR22911:SF6">
    <property type="entry name" value="SOLUTE CARRIER FAMILY 35 MEMBER G1"/>
    <property type="match status" value="1"/>
</dbReference>
<keyword evidence="9" id="KW-1185">Reference proteome</keyword>
<dbReference type="GO" id="GO:0016020">
    <property type="term" value="C:membrane"/>
    <property type="evidence" value="ECO:0007669"/>
    <property type="project" value="UniProtKB-SubCell"/>
</dbReference>
<feature type="transmembrane region" description="Helical" evidence="6">
    <location>
        <begin position="251"/>
        <end position="271"/>
    </location>
</feature>
<feature type="transmembrane region" description="Helical" evidence="6">
    <location>
        <begin position="367"/>
        <end position="388"/>
    </location>
</feature>
<protein>
    <recommendedName>
        <fullName evidence="7">EamA domain-containing protein</fullName>
    </recommendedName>
</protein>
<keyword evidence="5 6" id="KW-0472">Membrane</keyword>
<evidence type="ECO:0000256" key="5">
    <source>
        <dbReference type="ARBA" id="ARBA00023136"/>
    </source>
</evidence>
<evidence type="ECO:0000256" key="2">
    <source>
        <dbReference type="ARBA" id="ARBA00007635"/>
    </source>
</evidence>
<evidence type="ECO:0000259" key="7">
    <source>
        <dbReference type="Pfam" id="PF00892"/>
    </source>
</evidence>
<organism evidence="8 9">
    <name type="scientific">Stephania yunnanensis</name>
    <dbReference type="NCBI Taxonomy" id="152371"/>
    <lineage>
        <taxon>Eukaryota</taxon>
        <taxon>Viridiplantae</taxon>
        <taxon>Streptophyta</taxon>
        <taxon>Embryophyta</taxon>
        <taxon>Tracheophyta</taxon>
        <taxon>Spermatophyta</taxon>
        <taxon>Magnoliopsida</taxon>
        <taxon>Ranunculales</taxon>
        <taxon>Menispermaceae</taxon>
        <taxon>Menispermoideae</taxon>
        <taxon>Cissampelideae</taxon>
        <taxon>Stephania</taxon>
    </lineage>
</organism>
<gene>
    <name evidence="8" type="ORF">Syun_009877</name>
</gene>
<evidence type="ECO:0000256" key="4">
    <source>
        <dbReference type="ARBA" id="ARBA00022989"/>
    </source>
</evidence>
<evidence type="ECO:0000313" key="9">
    <source>
        <dbReference type="Proteomes" id="UP001420932"/>
    </source>
</evidence>
<feature type="transmembrane region" description="Helical" evidence="6">
    <location>
        <begin position="180"/>
        <end position="201"/>
    </location>
</feature>
<dbReference type="Pfam" id="PF00892">
    <property type="entry name" value="EamA"/>
    <property type="match status" value="1"/>
</dbReference>
<comment type="subcellular location">
    <subcellularLocation>
        <location evidence="1">Membrane</location>
        <topology evidence="1">Multi-pass membrane protein</topology>
    </subcellularLocation>
</comment>
<sequence>MASSATTTTTTTTNGGTDHVVELVGNGSNAAEVVDSLTEEAAAAAPLLQKPKINIFSLSYSRRKPKEQVVDLEVSVVARMVSWIWSGSKYSGFLCAAMSSVIYFVMAVLSEALSVQHIPIFLCIFMRCIIILISSFVWMRRTGQSMFGPRHARSLLVLRAIMGNLSLFSFAYSIQRLPLSNAIILNFMTPLIASTAAKIILKEKFELEDLGGQICSFIGLVLISPPARIIQGSVEAWDSNSTRSIRGNHPIYVVLVGVLSSVSGGISYCLVRAGAKASDQAVITVFYFSLLALPTAAMCAFVSDSAMRPDFYSVLVIFTLGLLAFSAEVFLARGLQLEKTSRIANIFFVEPLLLRIWSLGFSMATPAIGGLLGCFIILVSVCSTLYLGPEKEMS</sequence>
<evidence type="ECO:0000256" key="6">
    <source>
        <dbReference type="SAM" id="Phobius"/>
    </source>
</evidence>
<name>A0AAP0PP29_9MAGN</name>
<evidence type="ECO:0000256" key="3">
    <source>
        <dbReference type="ARBA" id="ARBA00022692"/>
    </source>
</evidence>
<evidence type="ECO:0000256" key="1">
    <source>
        <dbReference type="ARBA" id="ARBA00004141"/>
    </source>
</evidence>
<feature type="transmembrane region" description="Helical" evidence="6">
    <location>
        <begin position="311"/>
        <end position="331"/>
    </location>
</feature>
<comment type="caution">
    <text evidence="8">The sequence shown here is derived from an EMBL/GenBank/DDBJ whole genome shotgun (WGS) entry which is preliminary data.</text>
</comment>
<feature type="transmembrane region" description="Helical" evidence="6">
    <location>
        <begin position="90"/>
        <end position="109"/>
    </location>
</feature>
<feature type="transmembrane region" description="Helical" evidence="6">
    <location>
        <begin position="283"/>
        <end position="305"/>
    </location>
</feature>
<evidence type="ECO:0000313" key="8">
    <source>
        <dbReference type="EMBL" id="KAK9151568.1"/>
    </source>
</evidence>
<reference evidence="8 9" key="1">
    <citation type="submission" date="2024-01" db="EMBL/GenBank/DDBJ databases">
        <title>Genome assemblies of Stephania.</title>
        <authorList>
            <person name="Yang L."/>
        </authorList>
    </citation>
    <scope>NUCLEOTIDE SEQUENCE [LARGE SCALE GENOMIC DNA]</scope>
    <source>
        <strain evidence="8">YNDBR</strain>
        <tissue evidence="8">Leaf</tissue>
    </source>
</reference>